<accession>G8QQA1</accession>
<evidence type="ECO:0000256" key="4">
    <source>
        <dbReference type="RuleBase" id="RU361169"/>
    </source>
</evidence>
<dbReference type="InterPro" id="IPR012334">
    <property type="entry name" value="Pectin_lyas_fold"/>
</dbReference>
<dbReference type="RefSeq" id="WP_014270589.1">
    <property type="nucleotide sequence ID" value="NC_016633.1"/>
</dbReference>
<gene>
    <name evidence="5" type="ordered locus">SpiGrapes_1959</name>
</gene>
<keyword evidence="3 4" id="KW-0326">Glycosidase</keyword>
<dbReference type="GO" id="GO:0004650">
    <property type="term" value="F:polygalacturonase activity"/>
    <property type="evidence" value="ECO:0007669"/>
    <property type="project" value="InterPro"/>
</dbReference>
<name>G8QQA1_SPHPG</name>
<dbReference type="PANTHER" id="PTHR31339">
    <property type="entry name" value="PECTIN LYASE-RELATED"/>
    <property type="match status" value="1"/>
</dbReference>
<dbReference type="SMART" id="SM00710">
    <property type="entry name" value="PbH1"/>
    <property type="match status" value="5"/>
</dbReference>
<dbReference type="PANTHER" id="PTHR31339:SF9">
    <property type="entry name" value="PLASMIN AND FIBRONECTIN-BINDING PROTEIN A"/>
    <property type="match status" value="1"/>
</dbReference>
<dbReference type="eggNOG" id="COG5434">
    <property type="taxonomic scope" value="Bacteria"/>
</dbReference>
<dbReference type="InterPro" id="IPR011050">
    <property type="entry name" value="Pectin_lyase_fold/virulence"/>
</dbReference>
<dbReference type="SUPFAM" id="SSF51126">
    <property type="entry name" value="Pectin lyase-like"/>
    <property type="match status" value="1"/>
</dbReference>
<dbReference type="KEGG" id="sgp:SpiGrapes_1959"/>
<protein>
    <submittedName>
        <fullName evidence="5">Endopolygalacturonase</fullName>
    </submittedName>
</protein>
<dbReference type="Pfam" id="PF00295">
    <property type="entry name" value="Glyco_hydro_28"/>
    <property type="match status" value="1"/>
</dbReference>
<dbReference type="InterPro" id="IPR051801">
    <property type="entry name" value="GH28_Enzymes"/>
</dbReference>
<dbReference type="HOGENOM" id="CLU_016031_8_3_12"/>
<dbReference type="OrthoDB" id="9795222at2"/>
<dbReference type="EMBL" id="CP003155">
    <property type="protein sequence ID" value="AEV29746.1"/>
    <property type="molecule type" value="Genomic_DNA"/>
</dbReference>
<dbReference type="InterPro" id="IPR000743">
    <property type="entry name" value="Glyco_hydro_28"/>
</dbReference>
<organism evidence="5 6">
    <name type="scientific">Sphaerochaeta pleomorpha (strain ATCC BAA-1885 / DSM 22778 / Grapes)</name>
    <dbReference type="NCBI Taxonomy" id="158190"/>
    <lineage>
        <taxon>Bacteria</taxon>
        <taxon>Pseudomonadati</taxon>
        <taxon>Spirochaetota</taxon>
        <taxon>Spirochaetia</taxon>
        <taxon>Spirochaetales</taxon>
        <taxon>Sphaerochaetaceae</taxon>
        <taxon>Sphaerochaeta</taxon>
    </lineage>
</organism>
<reference evidence="5 6" key="1">
    <citation type="submission" date="2011-11" db="EMBL/GenBank/DDBJ databases">
        <title>Complete sequence of Spirochaeta sp. grapes.</title>
        <authorList>
            <consortium name="US DOE Joint Genome Institute"/>
            <person name="Lucas S."/>
            <person name="Han J."/>
            <person name="Lapidus A."/>
            <person name="Cheng J.-F."/>
            <person name="Goodwin L."/>
            <person name="Pitluck S."/>
            <person name="Peters L."/>
            <person name="Ovchinnikova G."/>
            <person name="Munk A.C."/>
            <person name="Detter J.C."/>
            <person name="Han C."/>
            <person name="Tapia R."/>
            <person name="Land M."/>
            <person name="Hauser L."/>
            <person name="Kyrpides N."/>
            <person name="Ivanova N."/>
            <person name="Pagani I."/>
            <person name="Ritalahtilisa K."/>
            <person name="Loeffler F."/>
            <person name="Woyke T."/>
        </authorList>
    </citation>
    <scope>NUCLEOTIDE SEQUENCE [LARGE SCALE GENOMIC DNA]</scope>
    <source>
        <strain evidence="6">ATCC BAA-1885 / DSM 22778 / Grapes</strain>
    </source>
</reference>
<dbReference type="Proteomes" id="UP000005632">
    <property type="component" value="Chromosome"/>
</dbReference>
<keyword evidence="2 4" id="KW-0378">Hydrolase</keyword>
<dbReference type="InterPro" id="IPR006626">
    <property type="entry name" value="PbH1"/>
</dbReference>
<dbReference type="AlphaFoldDB" id="G8QQA1"/>
<comment type="similarity">
    <text evidence="1 4">Belongs to the glycosyl hydrolase 28 family.</text>
</comment>
<dbReference type="GO" id="GO:0005975">
    <property type="term" value="P:carbohydrate metabolic process"/>
    <property type="evidence" value="ECO:0007669"/>
    <property type="project" value="InterPro"/>
</dbReference>
<proteinExistence type="inferred from homology"/>
<keyword evidence="6" id="KW-1185">Reference proteome</keyword>
<dbReference type="Gene3D" id="2.160.20.10">
    <property type="entry name" value="Single-stranded right-handed beta-helix, Pectin lyase-like"/>
    <property type="match status" value="1"/>
</dbReference>
<evidence type="ECO:0000256" key="3">
    <source>
        <dbReference type="ARBA" id="ARBA00023295"/>
    </source>
</evidence>
<dbReference type="STRING" id="158190.SpiGrapes_1959"/>
<evidence type="ECO:0000313" key="5">
    <source>
        <dbReference type="EMBL" id="AEV29746.1"/>
    </source>
</evidence>
<evidence type="ECO:0000256" key="2">
    <source>
        <dbReference type="ARBA" id="ARBA00022801"/>
    </source>
</evidence>
<evidence type="ECO:0000313" key="6">
    <source>
        <dbReference type="Proteomes" id="UP000005632"/>
    </source>
</evidence>
<evidence type="ECO:0000256" key="1">
    <source>
        <dbReference type="ARBA" id="ARBA00008834"/>
    </source>
</evidence>
<sequence>MKQYFLSDFEANNDGVFDNTEAFAAAFTAIAEGGCLSIGPGTWRTGPITISGHDIEVHIHKDAKIVFIPEEGKYIPVYSRWEGINCYCMHPCLYILNSHRVTIQGEGTLYGSGHYWWDLSLGKRNLKMEPATETEKRFALLNPGYKSQGGGGGGRQSQFLRPPLVQVKDSSDILLEGITLEDSPFWTLHPLYSRNLVFKNLSIKNPKNAPNTDGIDLDSCENVTIEGCVIDVGDDGIALKSGSGPDGILTGRPTKDVRIFQCTVRNAHGGAVIGSETAAGIHNVEVSNCLFDGTDRGIRIKTRRGRGGKISHLSFLGLKMVKNLCPLTINLYYRCGSFSNEDFSLEKLPVCPETPSVSDIRITDCEAVGCLSSIAFIVGLPESPITGLCIEDCTFSLDQEESHPVEESEMYLGLPLPQGRGMRLRNVHLMLKNVSVNGVMNPFEIEENVRLENS</sequence>